<accession>A0A1I7NU94</accession>
<dbReference type="InterPro" id="IPR000644">
    <property type="entry name" value="CBS_dom"/>
</dbReference>
<keyword evidence="1 2" id="KW-0129">CBS domain</keyword>
<evidence type="ECO:0000256" key="2">
    <source>
        <dbReference type="PROSITE-ProRule" id="PRU00703"/>
    </source>
</evidence>
<dbReference type="SUPFAM" id="SSF54631">
    <property type="entry name" value="CBS-domain pair"/>
    <property type="match status" value="1"/>
</dbReference>
<dbReference type="PANTHER" id="PTHR43080">
    <property type="entry name" value="CBS DOMAIN-CONTAINING PROTEIN CBSX3, MITOCHONDRIAL"/>
    <property type="match status" value="1"/>
</dbReference>
<proteinExistence type="predicted"/>
<dbReference type="SMART" id="SM00116">
    <property type="entry name" value="CBS"/>
    <property type="match status" value="2"/>
</dbReference>
<evidence type="ECO:0000313" key="5">
    <source>
        <dbReference type="Proteomes" id="UP000199423"/>
    </source>
</evidence>
<dbReference type="EMBL" id="FPCH01000003">
    <property type="protein sequence ID" value="SFV38192.1"/>
    <property type="molecule type" value="Genomic_DNA"/>
</dbReference>
<name>A0A1I7NU94_9HYPH</name>
<feature type="domain" description="CBS" evidence="3">
    <location>
        <begin position="9"/>
        <end position="67"/>
    </location>
</feature>
<feature type="domain" description="CBS" evidence="3">
    <location>
        <begin position="76"/>
        <end position="131"/>
    </location>
</feature>
<sequence>MATVRDVLAQKGREVHHIHPDASVLVALEMMAKHRIGALVVIDGGILTGIITERDYARKVVLKGRTSPRTLVREIMSTTVICTRLDQTVEECMAIMTAKAVRHLPVIEHTEVIGLVSIGDLVKNVIADQKFIIEQLEHYIKGDR</sequence>
<evidence type="ECO:0000259" key="3">
    <source>
        <dbReference type="PROSITE" id="PS51371"/>
    </source>
</evidence>
<dbReference type="PROSITE" id="PS51371">
    <property type="entry name" value="CBS"/>
    <property type="match status" value="2"/>
</dbReference>
<protein>
    <submittedName>
        <fullName evidence="4">CBS domain-containing protein</fullName>
    </submittedName>
</protein>
<dbReference type="AlphaFoldDB" id="A0A1I7NU94"/>
<dbReference type="STRING" id="51670.SAMN04488557_3597"/>
<dbReference type="CDD" id="cd04623">
    <property type="entry name" value="CBS_pair_bac_euk"/>
    <property type="match status" value="1"/>
</dbReference>
<dbReference type="Pfam" id="PF00571">
    <property type="entry name" value="CBS"/>
    <property type="match status" value="2"/>
</dbReference>
<dbReference type="Proteomes" id="UP000199423">
    <property type="component" value="Unassembled WGS sequence"/>
</dbReference>
<reference evidence="5" key="1">
    <citation type="submission" date="2016-10" db="EMBL/GenBank/DDBJ databases">
        <authorList>
            <person name="Varghese N."/>
            <person name="Submissions S."/>
        </authorList>
    </citation>
    <scope>NUCLEOTIDE SEQUENCE [LARGE SCALE GENOMIC DNA]</scope>
    <source>
        <strain evidence="5">DSM 1565</strain>
    </source>
</reference>
<dbReference type="InterPro" id="IPR044725">
    <property type="entry name" value="CBSX3_CBS_dom"/>
</dbReference>
<dbReference type="PANTHER" id="PTHR43080:SF2">
    <property type="entry name" value="CBS DOMAIN-CONTAINING PROTEIN"/>
    <property type="match status" value="1"/>
</dbReference>
<evidence type="ECO:0000313" key="4">
    <source>
        <dbReference type="EMBL" id="SFV38192.1"/>
    </source>
</evidence>
<dbReference type="Gene3D" id="3.10.580.10">
    <property type="entry name" value="CBS-domain"/>
    <property type="match status" value="1"/>
</dbReference>
<dbReference type="OrthoDB" id="9807125at2"/>
<evidence type="ECO:0000256" key="1">
    <source>
        <dbReference type="ARBA" id="ARBA00023122"/>
    </source>
</evidence>
<dbReference type="InterPro" id="IPR051257">
    <property type="entry name" value="Diverse_CBS-Domain"/>
</dbReference>
<dbReference type="InterPro" id="IPR046342">
    <property type="entry name" value="CBS_dom_sf"/>
</dbReference>
<keyword evidence="5" id="KW-1185">Reference proteome</keyword>
<dbReference type="RefSeq" id="WP_092869034.1">
    <property type="nucleotide sequence ID" value="NZ_FPCH01000003.1"/>
</dbReference>
<gene>
    <name evidence="4" type="ORF">SAMN04488557_3597</name>
</gene>
<organism evidence="4 5">
    <name type="scientific">Hyphomicrobium facile</name>
    <dbReference type="NCBI Taxonomy" id="51670"/>
    <lineage>
        <taxon>Bacteria</taxon>
        <taxon>Pseudomonadati</taxon>
        <taxon>Pseudomonadota</taxon>
        <taxon>Alphaproteobacteria</taxon>
        <taxon>Hyphomicrobiales</taxon>
        <taxon>Hyphomicrobiaceae</taxon>
        <taxon>Hyphomicrobium</taxon>
    </lineage>
</organism>